<gene>
    <name evidence="2" type="ORF">ZOSMA_222G00220</name>
</gene>
<keyword evidence="3" id="KW-1185">Reference proteome</keyword>
<comment type="caution">
    <text evidence="2">The sequence shown here is derived from an EMBL/GenBank/DDBJ whole genome shotgun (WGS) entry which is preliminary data.</text>
</comment>
<dbReference type="EMBL" id="LFYR01000791">
    <property type="protein sequence ID" value="KMZ69077.1"/>
    <property type="molecule type" value="Genomic_DNA"/>
</dbReference>
<sequence>MKEFGDGNIKPSESSWFGFLRELENVTLDNIFVQNPSRCVEFLDFHFKNVCAEVVDAADELFDVIANFTREEDNARSSFGKAISEVTCSGYSVEEENPRSNVSSSENLQIRGAVNELSDFENSKIIILEEHPKVANAFDNDGLDVADIPAKDSFEPLCEVYVVSSSMETKSTTHHENYNMETEVDEIVTDQVVSSGDNVLFATVDHLSTSFFSTDAGIILDEHPKELNTVDNGGLHDSVISSKNDICSSVGIPENDNFEALCEVAYSGDDILFTHVDDPTNFNKVAETAESSLSIEEFEDVDPEELASISNDETQKASYKKKLRTIVSKLNLSKKYLHEFTSWGSASYVTLEKDNIAEEATHPNNPSLALKDSSDFDWEVL</sequence>
<proteinExistence type="predicted"/>
<reference evidence="3" key="1">
    <citation type="journal article" date="2016" name="Nature">
        <title>The genome of the seagrass Zostera marina reveals angiosperm adaptation to the sea.</title>
        <authorList>
            <person name="Olsen J.L."/>
            <person name="Rouze P."/>
            <person name="Verhelst B."/>
            <person name="Lin Y.-C."/>
            <person name="Bayer T."/>
            <person name="Collen J."/>
            <person name="Dattolo E."/>
            <person name="De Paoli E."/>
            <person name="Dittami S."/>
            <person name="Maumus F."/>
            <person name="Michel G."/>
            <person name="Kersting A."/>
            <person name="Lauritano C."/>
            <person name="Lohaus R."/>
            <person name="Toepel M."/>
            <person name="Tonon T."/>
            <person name="Vanneste K."/>
            <person name="Amirebrahimi M."/>
            <person name="Brakel J."/>
            <person name="Bostroem C."/>
            <person name="Chovatia M."/>
            <person name="Grimwood J."/>
            <person name="Jenkins J.W."/>
            <person name="Jueterbock A."/>
            <person name="Mraz A."/>
            <person name="Stam W.T."/>
            <person name="Tice H."/>
            <person name="Bornberg-Bauer E."/>
            <person name="Green P.J."/>
            <person name="Pearson G.A."/>
            <person name="Procaccini G."/>
            <person name="Duarte C.M."/>
            <person name="Schmutz J."/>
            <person name="Reusch T.B.H."/>
            <person name="Van de Peer Y."/>
        </authorList>
    </citation>
    <scope>NUCLEOTIDE SEQUENCE [LARGE SCALE GENOMIC DNA]</scope>
    <source>
        <strain evidence="3">cv. Finnish</strain>
    </source>
</reference>
<evidence type="ECO:0000256" key="1">
    <source>
        <dbReference type="SAM" id="MobiDB-lite"/>
    </source>
</evidence>
<evidence type="ECO:0000313" key="3">
    <source>
        <dbReference type="Proteomes" id="UP000036987"/>
    </source>
</evidence>
<feature type="region of interest" description="Disordered" evidence="1">
    <location>
        <begin position="360"/>
        <end position="381"/>
    </location>
</feature>
<evidence type="ECO:0000313" key="2">
    <source>
        <dbReference type="EMBL" id="KMZ69077.1"/>
    </source>
</evidence>
<dbReference type="AlphaFoldDB" id="A0A0K9PLH3"/>
<name>A0A0K9PLH3_ZOSMR</name>
<organism evidence="2 3">
    <name type="scientific">Zostera marina</name>
    <name type="common">Eelgrass</name>
    <dbReference type="NCBI Taxonomy" id="29655"/>
    <lineage>
        <taxon>Eukaryota</taxon>
        <taxon>Viridiplantae</taxon>
        <taxon>Streptophyta</taxon>
        <taxon>Embryophyta</taxon>
        <taxon>Tracheophyta</taxon>
        <taxon>Spermatophyta</taxon>
        <taxon>Magnoliopsida</taxon>
        <taxon>Liliopsida</taxon>
        <taxon>Zosteraceae</taxon>
        <taxon>Zostera</taxon>
    </lineage>
</organism>
<accession>A0A0K9PLH3</accession>
<dbReference type="Proteomes" id="UP000036987">
    <property type="component" value="Unassembled WGS sequence"/>
</dbReference>
<protein>
    <submittedName>
        <fullName evidence="2">Uncharacterized protein</fullName>
    </submittedName>
</protein>